<dbReference type="FunFam" id="3.50.50.60:FF:000042">
    <property type="entry name" value="Dimethylaniline monooxygenase [N-oxide-forming]"/>
    <property type="match status" value="2"/>
</dbReference>
<evidence type="ECO:0000256" key="28">
    <source>
        <dbReference type="SAM" id="Phobius"/>
    </source>
</evidence>
<protein>
    <recommendedName>
        <fullName evidence="27">Flavin-containing monooxygenase</fullName>
        <ecNumber evidence="27">1.-.-.-</ecNumber>
    </recommendedName>
</protein>
<keyword evidence="11 28" id="KW-1133">Transmembrane helix</keyword>
<evidence type="ECO:0000256" key="16">
    <source>
        <dbReference type="ARBA" id="ARBA00045722"/>
    </source>
</evidence>
<evidence type="ECO:0000256" key="26">
    <source>
        <dbReference type="ARBA" id="ARBA00049475"/>
    </source>
</evidence>
<reference evidence="29" key="1">
    <citation type="submission" date="2025-08" db="UniProtKB">
        <authorList>
            <consortium name="Ensembl"/>
        </authorList>
    </citation>
    <scope>IDENTIFICATION</scope>
</reference>
<keyword evidence="6 27" id="KW-0285">Flavoprotein</keyword>
<comment type="function">
    <text evidence="16">Acts as a Baeyer-Villiger monooxygenase on a broad range of substrates. Catalyzes the insertion of an oxygen atom into a carbon-carbon bond adjacent to a carbonyl, which converts ketones to esters. Active on diverse carbonyl compounds, whereas soft nucleophiles are mostly non- or poorly reactive. In contrast with other forms of FMO it is non- or poorly active on 'classical' substrates such as drugs, pesticides, and dietary components containing soft nucleophilic heteroatoms. Able to oxidize drug molecules bearing a carbonyl group on an aliphatic chain, such as nabumetone and pentoxifylline. Also, in the absence of substrates, shows slow but yet significant NADPH oxidase activity. Acts as a positive modulator of cholesterol biosynthesis as well as glucose homeostasis, promoting metabolic aging via pleiotropic effects.</text>
</comment>
<evidence type="ECO:0000256" key="7">
    <source>
        <dbReference type="ARBA" id="ARBA00022692"/>
    </source>
</evidence>
<dbReference type="OrthoDB" id="66881at2759"/>
<dbReference type="GeneTree" id="ENSGT00940000160836"/>
<feature type="transmembrane region" description="Helical" evidence="28">
    <location>
        <begin position="1019"/>
        <end position="1037"/>
    </location>
</feature>
<comment type="catalytic activity">
    <reaction evidence="23">
        <text>(2E)-geranial + NADPH + O2 + H(+) = (1E)-2,6-dimethylhepta-1,5-dien-1-yl formate + NADP(+) + H2O</text>
        <dbReference type="Rhea" id="RHEA:54860"/>
        <dbReference type="ChEBI" id="CHEBI:15377"/>
        <dbReference type="ChEBI" id="CHEBI:15378"/>
        <dbReference type="ChEBI" id="CHEBI:15379"/>
        <dbReference type="ChEBI" id="CHEBI:16980"/>
        <dbReference type="ChEBI" id="CHEBI:57783"/>
        <dbReference type="ChEBI" id="CHEBI:58349"/>
        <dbReference type="ChEBI" id="CHEBI:138375"/>
    </reaction>
    <physiologicalReaction direction="left-to-right" evidence="23">
        <dbReference type="Rhea" id="RHEA:54861"/>
    </physiologicalReaction>
</comment>
<evidence type="ECO:0000256" key="27">
    <source>
        <dbReference type="RuleBase" id="RU361177"/>
    </source>
</evidence>
<dbReference type="FunFam" id="3.50.50.60:FF:000409">
    <property type="entry name" value="Dimethylaniline monooxygenase [N-oxide-forming]"/>
    <property type="match status" value="2"/>
</dbReference>
<comment type="subcellular location">
    <subcellularLocation>
        <location evidence="2">Microsome membrane</location>
    </subcellularLocation>
</comment>
<keyword evidence="13 27" id="KW-0503">Monooxygenase</keyword>
<evidence type="ECO:0000256" key="21">
    <source>
        <dbReference type="ARBA" id="ARBA00047977"/>
    </source>
</evidence>
<accession>A0A8C5PQY7</accession>
<keyword evidence="9" id="KW-0256">Endoplasmic reticulum</keyword>
<dbReference type="GO" id="GO:0050661">
    <property type="term" value="F:NADP binding"/>
    <property type="evidence" value="ECO:0007669"/>
    <property type="project" value="InterPro"/>
</dbReference>
<evidence type="ECO:0000256" key="1">
    <source>
        <dbReference type="ARBA" id="ARBA00001974"/>
    </source>
</evidence>
<organism evidence="29 30">
    <name type="scientific">Leptobrachium leishanense</name>
    <name type="common">Leishan spiny toad</name>
    <dbReference type="NCBI Taxonomy" id="445787"/>
    <lineage>
        <taxon>Eukaryota</taxon>
        <taxon>Metazoa</taxon>
        <taxon>Chordata</taxon>
        <taxon>Craniata</taxon>
        <taxon>Vertebrata</taxon>
        <taxon>Euteleostomi</taxon>
        <taxon>Amphibia</taxon>
        <taxon>Batrachia</taxon>
        <taxon>Anura</taxon>
        <taxon>Pelobatoidea</taxon>
        <taxon>Megophryidae</taxon>
        <taxon>Leptobrachium</taxon>
    </lineage>
</organism>
<comment type="catalytic activity">
    <reaction evidence="18">
        <text>heptan-2-one + NADPH + O2 + H(+) = pentyl acetate + NADP(+) + H2O</text>
        <dbReference type="Rhea" id="RHEA:54836"/>
        <dbReference type="ChEBI" id="CHEBI:5672"/>
        <dbReference type="ChEBI" id="CHEBI:15377"/>
        <dbReference type="ChEBI" id="CHEBI:15378"/>
        <dbReference type="ChEBI" id="CHEBI:15379"/>
        <dbReference type="ChEBI" id="CHEBI:57783"/>
        <dbReference type="ChEBI" id="CHEBI:58349"/>
        <dbReference type="ChEBI" id="CHEBI:87362"/>
    </reaction>
    <physiologicalReaction direction="left-to-right" evidence="18">
        <dbReference type="Rhea" id="RHEA:54837"/>
    </physiologicalReaction>
</comment>
<evidence type="ECO:0000256" key="18">
    <source>
        <dbReference type="ARBA" id="ARBA00047574"/>
    </source>
</evidence>
<dbReference type="Proteomes" id="UP000694569">
    <property type="component" value="Unplaced"/>
</dbReference>
<dbReference type="Ensembl" id="ENSLLET00000027585.1">
    <property type="protein sequence ID" value="ENSLLEP00000026562.1"/>
    <property type="gene ID" value="ENSLLEG00000016826.1"/>
</dbReference>
<reference evidence="29" key="2">
    <citation type="submission" date="2025-09" db="UniProtKB">
        <authorList>
            <consortium name="Ensembl"/>
        </authorList>
    </citation>
    <scope>IDENTIFICATION</scope>
</reference>
<comment type="catalytic activity">
    <reaction evidence="24">
        <text>heptan-4-one + NADPH + O2 + H(+) = propyl butanoate + NADP(+) + H2O</text>
        <dbReference type="Rhea" id="RHEA:54852"/>
        <dbReference type="ChEBI" id="CHEBI:15377"/>
        <dbReference type="ChEBI" id="CHEBI:15378"/>
        <dbReference type="ChEBI" id="CHEBI:15379"/>
        <dbReference type="ChEBI" id="CHEBI:57783"/>
        <dbReference type="ChEBI" id="CHEBI:58349"/>
        <dbReference type="ChEBI" id="CHEBI:89484"/>
        <dbReference type="ChEBI" id="CHEBI:89719"/>
    </reaction>
    <physiologicalReaction direction="left-to-right" evidence="24">
        <dbReference type="Rhea" id="RHEA:54853"/>
    </physiologicalReaction>
</comment>
<dbReference type="PANTHER" id="PTHR23023">
    <property type="entry name" value="DIMETHYLANILINE MONOOXYGENASE"/>
    <property type="match status" value="1"/>
</dbReference>
<dbReference type="InterPro" id="IPR002257">
    <property type="entry name" value="Flavin_mOase_5"/>
</dbReference>
<evidence type="ECO:0000256" key="5">
    <source>
        <dbReference type="ARBA" id="ARBA00022553"/>
    </source>
</evidence>
<evidence type="ECO:0000256" key="19">
    <source>
        <dbReference type="ARBA" id="ARBA00047855"/>
    </source>
</evidence>
<dbReference type="Pfam" id="PF00743">
    <property type="entry name" value="FMO-like"/>
    <property type="match status" value="2"/>
</dbReference>
<keyword evidence="9" id="KW-0492">Microsome</keyword>
<evidence type="ECO:0000256" key="17">
    <source>
        <dbReference type="ARBA" id="ARBA00047426"/>
    </source>
</evidence>
<evidence type="ECO:0000256" key="12">
    <source>
        <dbReference type="ARBA" id="ARBA00023002"/>
    </source>
</evidence>
<dbReference type="InterPro" id="IPR000960">
    <property type="entry name" value="Flavin_mOase"/>
</dbReference>
<keyword evidence="5" id="KW-0597">Phosphoprotein</keyword>
<dbReference type="PRINTS" id="PR01125">
    <property type="entry name" value="FMOXYGENASE5"/>
</dbReference>
<evidence type="ECO:0000256" key="25">
    <source>
        <dbReference type="ARBA" id="ARBA00049443"/>
    </source>
</evidence>
<dbReference type="PRINTS" id="PR00370">
    <property type="entry name" value="FMOXYGENASE"/>
</dbReference>
<dbReference type="Gene3D" id="3.50.50.60">
    <property type="entry name" value="FAD/NAD(P)-binding domain"/>
    <property type="match status" value="3"/>
</dbReference>
<name>A0A8C5PQY7_9ANUR</name>
<evidence type="ECO:0000256" key="8">
    <source>
        <dbReference type="ARBA" id="ARBA00022827"/>
    </source>
</evidence>
<dbReference type="InterPro" id="IPR050346">
    <property type="entry name" value="FMO-like"/>
</dbReference>
<evidence type="ECO:0000256" key="10">
    <source>
        <dbReference type="ARBA" id="ARBA00022857"/>
    </source>
</evidence>
<keyword evidence="15 28" id="KW-0472">Membrane</keyword>
<sequence>MVKTVAIIGAGCSGLASIKCCVDEGLEPTCFERTEDIGGLWRFKEVPEENRASIYNSVIINTSKEMMCYSDYPIPEDYPNYMHNSKVLKYFRQYAEHFHLLKYIQFNTTVLKVKKHPDFNTTGQWFVITECNAEQKEHVFDAVMVCAGHHTHPNLPLSSFPGLENFKGQYFHSRDYKNPLPLKDKRVIVVGVGNTGVDLAVETCTVAKQVFLSTRRGTWLLNRVSDDGFPLDIVFFTRFYTAIQTLLPMLASKFLEYKVNSRVNHENFGLKPQHSFISQHPTVSDNLPNCIIAGKVLMKTNVKRFTETDVIFEDGTVEKDIDVVIFATGYHFSFPFFDDSVLKVEKNEIPLYKMVFPPLLEKHTLACIGYIQPIGAIMAVSEMQARWATRVFKGLKKTPSKEGMLTEIMKRKEEMQNRYVKSERHTIQVDYVPYMDEIAEEIDCKPNWMKILLTDPKLAWEVLFGPCSPYQYRITGPVKWKGARHAILTQMDRVIKPTKTRVLKESSDIMGKKVAVIGAGASGLAAIKCCLDEGLEPTCFDRSDDLGGLWRFKENLEDGRASIYKSVIINTSKEMMSYSDFPIPDDYPNYMHNSKIFKYFKTYAEHFQLTKYIHFQTTVCSIKKQPDFASTGQWNVVTEKDGKQETAIFDAILVCSGHHTNAHLPLDSFPGIEKFKGQYMHSREYKNPEDFKGKRVIVIGIGNSGGDIAVELSRTADQVFLSTRRGSWIINRVSDYGYPIDMLALTRFLNTLKHAVPNSVLNMFGEAKLNRRFDHAIYSLKPKHRMFSQHPMVNDDLPNRIIAGTVAVKSNVAKFTETDAIFDDGTVEKNIDAVVFATGYSFGFPFCEELKVQNNKISLYKYAFSPDLEKQTLAVIGLIQPLGAIMPISELQARLATRVFKGHQLLPTASGMKEDIKKKKEEMEKRYVHSQRHTIQVDYMEYMDELAELLGVKPDMTKLFLSDPKLAWHVYFGPCTPYQYRLVGPGKWDQARKTILTQWDRALKPMRTRYTGPAKDSSLLALIFIAAVVLIAVVVYYF</sequence>
<dbReference type="GO" id="GO:0006629">
    <property type="term" value="P:lipid metabolic process"/>
    <property type="evidence" value="ECO:0007669"/>
    <property type="project" value="UniProtKB-KW"/>
</dbReference>
<evidence type="ECO:0000256" key="2">
    <source>
        <dbReference type="ARBA" id="ARBA00004524"/>
    </source>
</evidence>
<evidence type="ECO:0000256" key="13">
    <source>
        <dbReference type="ARBA" id="ARBA00023033"/>
    </source>
</evidence>
<evidence type="ECO:0000256" key="6">
    <source>
        <dbReference type="ARBA" id="ARBA00022630"/>
    </source>
</evidence>
<comment type="cofactor">
    <cofactor evidence="1 27">
        <name>FAD</name>
        <dbReference type="ChEBI" id="CHEBI:57692"/>
    </cofactor>
</comment>
<keyword evidence="10" id="KW-0521">NADP</keyword>
<keyword evidence="4" id="KW-0488">Methylation</keyword>
<comment type="similarity">
    <text evidence="3 27">Belongs to the FMO family.</text>
</comment>
<comment type="catalytic activity">
    <reaction evidence="26">
        <text>octan-3-one + NADPH + O2 + H(+) = pentyl propanoate + NADP(+) + H2O</text>
        <dbReference type="Rhea" id="RHEA:54840"/>
        <dbReference type="ChEBI" id="CHEBI:15377"/>
        <dbReference type="ChEBI" id="CHEBI:15378"/>
        <dbReference type="ChEBI" id="CHEBI:15379"/>
        <dbReference type="ChEBI" id="CHEBI:57783"/>
        <dbReference type="ChEBI" id="CHEBI:58349"/>
        <dbReference type="ChEBI" id="CHEBI:80946"/>
        <dbReference type="ChEBI" id="CHEBI:87373"/>
    </reaction>
    <physiologicalReaction direction="left-to-right" evidence="26">
        <dbReference type="Rhea" id="RHEA:54841"/>
    </physiologicalReaction>
</comment>
<dbReference type="SUPFAM" id="SSF51905">
    <property type="entry name" value="FAD/NAD(P)-binding domain"/>
    <property type="match status" value="4"/>
</dbReference>
<dbReference type="GO" id="GO:0004499">
    <property type="term" value="F:N,N-dimethylaniline monooxygenase activity"/>
    <property type="evidence" value="ECO:0007669"/>
    <property type="project" value="InterPro"/>
</dbReference>
<evidence type="ECO:0000256" key="9">
    <source>
        <dbReference type="ARBA" id="ARBA00022848"/>
    </source>
</evidence>
<comment type="catalytic activity">
    <reaction evidence="25">
        <text>N,N-dimethylaniline + NADPH + O2 + H(+) = N,N-dimethylaniline N-oxide + NADP(+) + H2O</text>
        <dbReference type="Rhea" id="RHEA:24468"/>
        <dbReference type="ChEBI" id="CHEBI:15377"/>
        <dbReference type="ChEBI" id="CHEBI:15378"/>
        <dbReference type="ChEBI" id="CHEBI:15379"/>
        <dbReference type="ChEBI" id="CHEBI:16269"/>
        <dbReference type="ChEBI" id="CHEBI:17735"/>
        <dbReference type="ChEBI" id="CHEBI:57783"/>
        <dbReference type="ChEBI" id="CHEBI:58349"/>
        <dbReference type="EC" id="1.14.13.8"/>
    </reaction>
    <physiologicalReaction direction="left-to-right" evidence="25">
        <dbReference type="Rhea" id="RHEA:24469"/>
    </physiologicalReaction>
</comment>
<evidence type="ECO:0000313" key="30">
    <source>
        <dbReference type="Proteomes" id="UP000694569"/>
    </source>
</evidence>
<proteinExistence type="inferred from homology"/>
<evidence type="ECO:0000256" key="15">
    <source>
        <dbReference type="ARBA" id="ARBA00023136"/>
    </source>
</evidence>
<evidence type="ECO:0000256" key="11">
    <source>
        <dbReference type="ARBA" id="ARBA00022989"/>
    </source>
</evidence>
<comment type="catalytic activity">
    <reaction evidence="17">
        <text>hexan-3-one + NADPH + O2 + H(+) = propyl propanoate + NADP(+) + H2O</text>
        <dbReference type="Rhea" id="RHEA:54848"/>
        <dbReference type="ChEBI" id="CHEBI:15377"/>
        <dbReference type="ChEBI" id="CHEBI:15378"/>
        <dbReference type="ChEBI" id="CHEBI:15379"/>
        <dbReference type="ChEBI" id="CHEBI:57783"/>
        <dbReference type="ChEBI" id="CHEBI:58349"/>
        <dbReference type="ChEBI" id="CHEBI:89828"/>
        <dbReference type="ChEBI" id="CHEBI:89891"/>
    </reaction>
    <physiologicalReaction direction="left-to-right" evidence="17">
        <dbReference type="Rhea" id="RHEA:54849"/>
    </physiologicalReaction>
</comment>
<evidence type="ECO:0000256" key="14">
    <source>
        <dbReference type="ARBA" id="ARBA00023098"/>
    </source>
</evidence>
<keyword evidence="30" id="KW-1185">Reference proteome</keyword>
<evidence type="ECO:0000256" key="20">
    <source>
        <dbReference type="ARBA" id="ARBA00047864"/>
    </source>
</evidence>
<dbReference type="FunFam" id="3.50.50.60:FF:000073">
    <property type="entry name" value="Dimethylaniline monooxygenase [N-oxide-forming]"/>
    <property type="match status" value="2"/>
</dbReference>
<comment type="catalytic activity">
    <reaction evidence="19">
        <text>sulcatone + NADPH + O2 + H(+) = 4-methylpent-3-en-1-yl acetate + NADP(+) + H2O</text>
        <dbReference type="Rhea" id="RHEA:54864"/>
        <dbReference type="ChEBI" id="CHEBI:15377"/>
        <dbReference type="ChEBI" id="CHEBI:15378"/>
        <dbReference type="ChEBI" id="CHEBI:15379"/>
        <dbReference type="ChEBI" id="CHEBI:16310"/>
        <dbReference type="ChEBI" id="CHEBI:57783"/>
        <dbReference type="ChEBI" id="CHEBI:58349"/>
        <dbReference type="ChEBI" id="CHEBI:138373"/>
    </reaction>
    <physiologicalReaction direction="left-to-right" evidence="19">
        <dbReference type="Rhea" id="RHEA:54865"/>
    </physiologicalReaction>
</comment>
<evidence type="ECO:0000256" key="3">
    <source>
        <dbReference type="ARBA" id="ARBA00009183"/>
    </source>
</evidence>
<dbReference type="EC" id="1.-.-.-" evidence="27"/>
<dbReference type="InterPro" id="IPR020946">
    <property type="entry name" value="Flavin_mOase-like"/>
</dbReference>
<dbReference type="InterPro" id="IPR036188">
    <property type="entry name" value="FAD/NAD-bd_sf"/>
</dbReference>
<dbReference type="GO" id="GO:0016174">
    <property type="term" value="F:NAD(P)H oxidase H2O2-forming activity"/>
    <property type="evidence" value="ECO:0007669"/>
    <property type="project" value="UniProtKB-EC"/>
</dbReference>
<keyword evidence="8 27" id="KW-0274">FAD</keyword>
<keyword evidence="14" id="KW-0443">Lipid metabolism</keyword>
<comment type="catalytic activity">
    <reaction evidence="22">
        <text>octan-3-one + NADPH + O2 + H(+) = ethyl hexanoate + NADP(+) + H2O</text>
        <dbReference type="Rhea" id="RHEA:54856"/>
        <dbReference type="ChEBI" id="CHEBI:15377"/>
        <dbReference type="ChEBI" id="CHEBI:15378"/>
        <dbReference type="ChEBI" id="CHEBI:15379"/>
        <dbReference type="ChEBI" id="CHEBI:57783"/>
        <dbReference type="ChEBI" id="CHEBI:58349"/>
        <dbReference type="ChEBI" id="CHEBI:80946"/>
        <dbReference type="ChEBI" id="CHEBI:86055"/>
    </reaction>
    <physiologicalReaction direction="left-to-right" evidence="22">
        <dbReference type="Rhea" id="RHEA:54857"/>
    </physiologicalReaction>
</comment>
<evidence type="ECO:0000256" key="4">
    <source>
        <dbReference type="ARBA" id="ARBA00022481"/>
    </source>
</evidence>
<evidence type="ECO:0000256" key="24">
    <source>
        <dbReference type="ARBA" id="ARBA00048990"/>
    </source>
</evidence>
<dbReference type="AlphaFoldDB" id="A0A8C5PQY7"/>
<comment type="catalytic activity">
    <reaction evidence="21">
        <text>hexan-3-one + NADPH + O2 + H(+) = ethyl butanoate + NADP(+) + H2O</text>
        <dbReference type="Rhea" id="RHEA:54844"/>
        <dbReference type="ChEBI" id="CHEBI:15377"/>
        <dbReference type="ChEBI" id="CHEBI:15378"/>
        <dbReference type="ChEBI" id="CHEBI:15379"/>
        <dbReference type="ChEBI" id="CHEBI:57783"/>
        <dbReference type="ChEBI" id="CHEBI:58349"/>
        <dbReference type="ChEBI" id="CHEBI:88764"/>
        <dbReference type="ChEBI" id="CHEBI:89891"/>
    </reaction>
    <physiologicalReaction direction="left-to-right" evidence="21">
        <dbReference type="Rhea" id="RHEA:54845"/>
    </physiologicalReaction>
</comment>
<keyword evidence="12 27" id="KW-0560">Oxidoreductase</keyword>
<evidence type="ECO:0000256" key="22">
    <source>
        <dbReference type="ARBA" id="ARBA00048459"/>
    </source>
</evidence>
<comment type="catalytic activity">
    <reaction evidence="20">
        <text>NADPH + O2 + H(+) = H2O2 + NADP(+)</text>
        <dbReference type="Rhea" id="RHEA:11260"/>
        <dbReference type="ChEBI" id="CHEBI:15378"/>
        <dbReference type="ChEBI" id="CHEBI:15379"/>
        <dbReference type="ChEBI" id="CHEBI:16240"/>
        <dbReference type="ChEBI" id="CHEBI:57783"/>
        <dbReference type="ChEBI" id="CHEBI:58349"/>
        <dbReference type="EC" id="1.6.3.1"/>
    </reaction>
    <physiologicalReaction direction="left-to-right" evidence="20">
        <dbReference type="Rhea" id="RHEA:11261"/>
    </physiologicalReaction>
</comment>
<evidence type="ECO:0000256" key="23">
    <source>
        <dbReference type="ARBA" id="ARBA00048989"/>
    </source>
</evidence>
<keyword evidence="7 28" id="KW-0812">Transmembrane</keyword>
<evidence type="ECO:0000313" key="29">
    <source>
        <dbReference type="Ensembl" id="ENSLLEP00000026562.1"/>
    </source>
</evidence>
<dbReference type="GO" id="GO:0050660">
    <property type="term" value="F:flavin adenine dinucleotide binding"/>
    <property type="evidence" value="ECO:0007669"/>
    <property type="project" value="InterPro"/>
</dbReference>